<dbReference type="InterPro" id="IPR036909">
    <property type="entry name" value="Cyt_c-like_dom_sf"/>
</dbReference>
<name>A0A923KNV3_9BURK</name>
<keyword evidence="8" id="KW-1133">Transmembrane helix</keyword>
<keyword evidence="3 6" id="KW-0479">Metal-binding</keyword>
<evidence type="ECO:0000256" key="6">
    <source>
        <dbReference type="PROSITE-ProRule" id="PRU00433"/>
    </source>
</evidence>
<evidence type="ECO:0000256" key="8">
    <source>
        <dbReference type="SAM" id="Phobius"/>
    </source>
</evidence>
<protein>
    <submittedName>
        <fullName evidence="10">Cytochrome c</fullName>
    </submittedName>
</protein>
<dbReference type="GO" id="GO:0020037">
    <property type="term" value="F:heme binding"/>
    <property type="evidence" value="ECO:0007669"/>
    <property type="project" value="InterPro"/>
</dbReference>
<reference evidence="10" key="1">
    <citation type="submission" date="2020-08" db="EMBL/GenBank/DDBJ databases">
        <title>Novel species isolated from subtropical streams in China.</title>
        <authorList>
            <person name="Lu H."/>
        </authorList>
    </citation>
    <scope>NUCLEOTIDE SEQUENCE</scope>
    <source>
        <strain evidence="10">KACC 12607</strain>
    </source>
</reference>
<proteinExistence type="predicted"/>
<keyword evidence="5 6" id="KW-0408">Iron</keyword>
<dbReference type="EMBL" id="JACOFV010000003">
    <property type="protein sequence ID" value="MBC3861524.1"/>
    <property type="molecule type" value="Genomic_DNA"/>
</dbReference>
<dbReference type="AlphaFoldDB" id="A0A923KNV3"/>
<evidence type="ECO:0000256" key="7">
    <source>
        <dbReference type="SAM" id="MobiDB-lite"/>
    </source>
</evidence>
<keyword evidence="11" id="KW-1185">Reference proteome</keyword>
<dbReference type="InterPro" id="IPR008168">
    <property type="entry name" value="Cyt_C_IC"/>
</dbReference>
<evidence type="ECO:0000259" key="9">
    <source>
        <dbReference type="PROSITE" id="PS51007"/>
    </source>
</evidence>
<dbReference type="InterPro" id="IPR051459">
    <property type="entry name" value="Cytochrome_c-type_DH"/>
</dbReference>
<dbReference type="Gene3D" id="1.10.760.10">
    <property type="entry name" value="Cytochrome c-like domain"/>
    <property type="match status" value="1"/>
</dbReference>
<dbReference type="Proteomes" id="UP000634011">
    <property type="component" value="Unassembled WGS sequence"/>
</dbReference>
<evidence type="ECO:0000256" key="4">
    <source>
        <dbReference type="ARBA" id="ARBA00022982"/>
    </source>
</evidence>
<dbReference type="Pfam" id="PF00034">
    <property type="entry name" value="Cytochrom_C"/>
    <property type="match status" value="1"/>
</dbReference>
<dbReference type="PANTHER" id="PTHR35008">
    <property type="entry name" value="BLL4482 PROTEIN-RELATED"/>
    <property type="match status" value="1"/>
</dbReference>
<feature type="region of interest" description="Disordered" evidence="7">
    <location>
        <begin position="1"/>
        <end position="21"/>
    </location>
</feature>
<evidence type="ECO:0000256" key="3">
    <source>
        <dbReference type="ARBA" id="ARBA00022723"/>
    </source>
</evidence>
<dbReference type="PANTHER" id="PTHR35008:SF8">
    <property type="entry name" value="ALCOHOL DEHYDROGENASE CYTOCHROME C SUBUNIT"/>
    <property type="match status" value="1"/>
</dbReference>
<sequence length="199" mass="21079">MITTMTSIKPDAAQQRENADPDEQVKPVPFVLLFLIAGLFTWAIVYLATSDLSGNQNWGDSRTAADFAAPVATTKVDGAALFSANCVACHQANGNGIAGVFPPLAESDWIVAKEDAAIQILIHGIDGKLTVKGVEYHGQMPHFGAKFNDDEIAAVLTYVRSNFGNHAPAVNAASVKAGREHSAGRDKAWAGDIDLAAFK</sequence>
<accession>A0A923KNV3</accession>
<evidence type="ECO:0000313" key="11">
    <source>
        <dbReference type="Proteomes" id="UP000634011"/>
    </source>
</evidence>
<keyword evidence="2 6" id="KW-0349">Heme</keyword>
<feature type="transmembrane region" description="Helical" evidence="8">
    <location>
        <begin position="28"/>
        <end position="48"/>
    </location>
</feature>
<keyword evidence="1" id="KW-0813">Transport</keyword>
<dbReference type="PRINTS" id="PR00605">
    <property type="entry name" value="CYTCHROMECIC"/>
</dbReference>
<evidence type="ECO:0000313" key="10">
    <source>
        <dbReference type="EMBL" id="MBC3861524.1"/>
    </source>
</evidence>
<comment type="caution">
    <text evidence="10">The sequence shown here is derived from an EMBL/GenBank/DDBJ whole genome shotgun (WGS) entry which is preliminary data.</text>
</comment>
<dbReference type="PROSITE" id="PS51007">
    <property type="entry name" value="CYTC"/>
    <property type="match status" value="1"/>
</dbReference>
<evidence type="ECO:0000256" key="5">
    <source>
        <dbReference type="ARBA" id="ARBA00023004"/>
    </source>
</evidence>
<gene>
    <name evidence="10" type="ORF">H8K32_05370</name>
</gene>
<dbReference type="GO" id="GO:0005506">
    <property type="term" value="F:iron ion binding"/>
    <property type="evidence" value="ECO:0007669"/>
    <property type="project" value="InterPro"/>
</dbReference>
<evidence type="ECO:0000256" key="1">
    <source>
        <dbReference type="ARBA" id="ARBA00022448"/>
    </source>
</evidence>
<dbReference type="GO" id="GO:0009055">
    <property type="term" value="F:electron transfer activity"/>
    <property type="evidence" value="ECO:0007669"/>
    <property type="project" value="InterPro"/>
</dbReference>
<keyword evidence="8" id="KW-0472">Membrane</keyword>
<dbReference type="SUPFAM" id="SSF46626">
    <property type="entry name" value="Cytochrome c"/>
    <property type="match status" value="1"/>
</dbReference>
<feature type="domain" description="Cytochrome c" evidence="9">
    <location>
        <begin position="73"/>
        <end position="163"/>
    </location>
</feature>
<keyword evidence="4" id="KW-0249">Electron transport</keyword>
<evidence type="ECO:0000256" key="2">
    <source>
        <dbReference type="ARBA" id="ARBA00022617"/>
    </source>
</evidence>
<organism evidence="10 11">
    <name type="scientific">Undibacterium jejuense</name>
    <dbReference type="NCBI Taxonomy" id="1344949"/>
    <lineage>
        <taxon>Bacteria</taxon>
        <taxon>Pseudomonadati</taxon>
        <taxon>Pseudomonadota</taxon>
        <taxon>Betaproteobacteria</taxon>
        <taxon>Burkholderiales</taxon>
        <taxon>Oxalobacteraceae</taxon>
        <taxon>Undibacterium</taxon>
    </lineage>
</organism>
<keyword evidence="8" id="KW-0812">Transmembrane</keyword>
<dbReference type="InterPro" id="IPR009056">
    <property type="entry name" value="Cyt_c-like_dom"/>
</dbReference>